<organism evidence="2 3">
    <name type="scientific">Niabella ginsenosidivorans</name>
    <dbReference type="NCBI Taxonomy" id="1176587"/>
    <lineage>
        <taxon>Bacteria</taxon>
        <taxon>Pseudomonadati</taxon>
        <taxon>Bacteroidota</taxon>
        <taxon>Chitinophagia</taxon>
        <taxon>Chitinophagales</taxon>
        <taxon>Chitinophagaceae</taxon>
        <taxon>Niabella</taxon>
    </lineage>
</organism>
<protein>
    <submittedName>
        <fullName evidence="2">ATPase</fullName>
    </submittedName>
</protein>
<dbReference type="AlphaFoldDB" id="A0A1A9I659"/>
<keyword evidence="3" id="KW-1185">Reference proteome</keyword>
<dbReference type="KEGG" id="nia:A8C56_19195"/>
<dbReference type="InterPro" id="IPR003593">
    <property type="entry name" value="AAA+_ATPase"/>
</dbReference>
<dbReference type="Gene3D" id="3.40.50.300">
    <property type="entry name" value="P-loop containing nucleotide triphosphate hydrolases"/>
    <property type="match status" value="1"/>
</dbReference>
<evidence type="ECO:0000313" key="3">
    <source>
        <dbReference type="Proteomes" id="UP000077667"/>
    </source>
</evidence>
<dbReference type="SUPFAM" id="SSF52540">
    <property type="entry name" value="P-loop containing nucleoside triphosphate hydrolases"/>
    <property type="match status" value="1"/>
</dbReference>
<accession>A0A1A9I659</accession>
<reference evidence="2 3" key="1">
    <citation type="submission" date="2016-05" db="EMBL/GenBank/DDBJ databases">
        <title>Niabella ginsenosidivorans BS26 whole genome sequencing.</title>
        <authorList>
            <person name="Im W.T."/>
            <person name="Siddiqi M.Z."/>
        </authorList>
    </citation>
    <scope>NUCLEOTIDE SEQUENCE [LARGE SCALE GENOMIC DNA]</scope>
    <source>
        <strain evidence="2 3">BS26</strain>
    </source>
</reference>
<dbReference type="InterPro" id="IPR041682">
    <property type="entry name" value="AAA_14"/>
</dbReference>
<dbReference type="PANTHER" id="PTHR43566">
    <property type="entry name" value="CONSERVED PROTEIN"/>
    <property type="match status" value="1"/>
</dbReference>
<name>A0A1A9I659_9BACT</name>
<proteinExistence type="predicted"/>
<dbReference type="Proteomes" id="UP000077667">
    <property type="component" value="Chromosome"/>
</dbReference>
<dbReference type="Pfam" id="PF13635">
    <property type="entry name" value="DUF4143"/>
    <property type="match status" value="1"/>
</dbReference>
<evidence type="ECO:0000259" key="1">
    <source>
        <dbReference type="SMART" id="SM00382"/>
    </source>
</evidence>
<gene>
    <name evidence="2" type="ORF">A8C56_19195</name>
</gene>
<dbReference type="SMART" id="SM00382">
    <property type="entry name" value="AAA"/>
    <property type="match status" value="1"/>
</dbReference>
<evidence type="ECO:0000313" key="2">
    <source>
        <dbReference type="EMBL" id="ANH82825.1"/>
    </source>
</evidence>
<dbReference type="InterPro" id="IPR027417">
    <property type="entry name" value="P-loop_NTPase"/>
</dbReference>
<sequence length="376" mass="43651">MINRALYQQIIADCSRQKVTLLVGARRVGKTELLLRVKNHLADACLWLNGEDEDTERILEERTVANYKRLLQNKKLLIIDEAQYIKDIGRKVKLMIDEIKPLHIIITGSSSFDLQQTAGEPLVGRTITRQLYPIAQMELAPMENSLTTRQNLPERLVFGSYPEIFGITSLTEKEEYLKELINTYLLKDLLVFEDIRNPQKLKDLLVLLAYQIGREVSFEELGRGLGISKNTVERYLDLLSKVFVLYKRSGYSKNLRKEVVKSSRWYFTDNGVRNTLINNFSLLPLRQDVGMLWENYLLSERMKYNAYTRHSVNSYFWRTYDQQEIDLIEEQAGILSAYEIKWNAAQVRIPVAFAKAYPAAVFEVMNQNNYPSFIVG</sequence>
<feature type="domain" description="AAA+ ATPase" evidence="1">
    <location>
        <begin position="16"/>
        <end position="138"/>
    </location>
</feature>
<dbReference type="Pfam" id="PF13173">
    <property type="entry name" value="AAA_14"/>
    <property type="match status" value="1"/>
</dbReference>
<dbReference type="STRING" id="1176587.A8C56_19195"/>
<dbReference type="InterPro" id="IPR025420">
    <property type="entry name" value="DUF4143"/>
</dbReference>
<dbReference type="PANTHER" id="PTHR43566:SF1">
    <property type="entry name" value="AAA+ ATPASE DOMAIN-CONTAINING PROTEIN"/>
    <property type="match status" value="1"/>
</dbReference>
<dbReference type="EMBL" id="CP015772">
    <property type="protein sequence ID" value="ANH82825.1"/>
    <property type="molecule type" value="Genomic_DNA"/>
</dbReference>
<dbReference type="OrthoDB" id="9778168at2"/>